<organism evidence="5 6">
    <name type="scientific">Camellia sinensis var. sinensis</name>
    <name type="common">China tea</name>
    <dbReference type="NCBI Taxonomy" id="542762"/>
    <lineage>
        <taxon>Eukaryota</taxon>
        <taxon>Viridiplantae</taxon>
        <taxon>Streptophyta</taxon>
        <taxon>Embryophyta</taxon>
        <taxon>Tracheophyta</taxon>
        <taxon>Spermatophyta</taxon>
        <taxon>Magnoliopsida</taxon>
        <taxon>eudicotyledons</taxon>
        <taxon>Gunneridae</taxon>
        <taxon>Pentapetalae</taxon>
        <taxon>asterids</taxon>
        <taxon>Ericales</taxon>
        <taxon>Theaceae</taxon>
        <taxon>Camellia</taxon>
    </lineage>
</organism>
<proteinExistence type="inferred from homology"/>
<dbReference type="Proteomes" id="UP000306102">
    <property type="component" value="Unassembled WGS sequence"/>
</dbReference>
<evidence type="ECO:0000256" key="3">
    <source>
        <dbReference type="ARBA" id="ARBA00022801"/>
    </source>
</evidence>
<feature type="region of interest" description="Disordered" evidence="4">
    <location>
        <begin position="157"/>
        <end position="194"/>
    </location>
</feature>
<evidence type="ECO:0000256" key="4">
    <source>
        <dbReference type="SAM" id="MobiDB-lite"/>
    </source>
</evidence>
<name>A0A4S4D6X6_CAMSN</name>
<dbReference type="InterPro" id="IPR051201">
    <property type="entry name" value="Chloro_Bact_Ser_Proteases"/>
</dbReference>
<dbReference type="GO" id="GO:0008233">
    <property type="term" value="F:peptidase activity"/>
    <property type="evidence" value="ECO:0007669"/>
    <property type="project" value="UniProtKB-KW"/>
</dbReference>
<evidence type="ECO:0000313" key="5">
    <source>
        <dbReference type="EMBL" id="THF98172.1"/>
    </source>
</evidence>
<dbReference type="Gene3D" id="2.40.10.10">
    <property type="entry name" value="Trypsin-like serine proteases"/>
    <property type="match status" value="1"/>
</dbReference>
<keyword evidence="6" id="KW-1185">Reference proteome</keyword>
<evidence type="ECO:0000256" key="1">
    <source>
        <dbReference type="ARBA" id="ARBA00010541"/>
    </source>
</evidence>
<accession>A0A4S4D6X6</accession>
<keyword evidence="2" id="KW-0645">Protease</keyword>
<protein>
    <submittedName>
        <fullName evidence="5">Uncharacterized protein</fullName>
    </submittedName>
</protein>
<dbReference type="STRING" id="542762.A0A4S4D6X6"/>
<sequence length="194" mass="21470">MAIEEVTPSVYPSGALFPYEERTLELLGKEHFSVVNVFDVILHHQLNIMGVVEVPEGNEGVHNFKGKLICADSAEDLAVLKVEDTDDLLRPINVGQSSSLRVPGNTIAAKAGILPITRGFNGNILLVDIFVQLTTDLLKGQYSTVQLEDRVLRPLITSSPYDPHQTQRRQEPSLLPNRDVTYGVTRVKEENPSN</sequence>
<evidence type="ECO:0000256" key="2">
    <source>
        <dbReference type="ARBA" id="ARBA00022670"/>
    </source>
</evidence>
<evidence type="ECO:0000313" key="6">
    <source>
        <dbReference type="Proteomes" id="UP000306102"/>
    </source>
</evidence>
<dbReference type="EMBL" id="SDRB02012273">
    <property type="protein sequence ID" value="THF98172.1"/>
    <property type="molecule type" value="Genomic_DNA"/>
</dbReference>
<dbReference type="PANTHER" id="PTHR43343:SF3">
    <property type="entry name" value="PROTEASE DO-LIKE 8, CHLOROPLASTIC"/>
    <property type="match status" value="1"/>
</dbReference>
<reference evidence="5 6" key="1">
    <citation type="journal article" date="2018" name="Proc. Natl. Acad. Sci. U.S.A.">
        <title>Draft genome sequence of Camellia sinensis var. sinensis provides insights into the evolution of the tea genome and tea quality.</title>
        <authorList>
            <person name="Wei C."/>
            <person name="Yang H."/>
            <person name="Wang S."/>
            <person name="Zhao J."/>
            <person name="Liu C."/>
            <person name="Gao L."/>
            <person name="Xia E."/>
            <person name="Lu Y."/>
            <person name="Tai Y."/>
            <person name="She G."/>
            <person name="Sun J."/>
            <person name="Cao H."/>
            <person name="Tong W."/>
            <person name="Gao Q."/>
            <person name="Li Y."/>
            <person name="Deng W."/>
            <person name="Jiang X."/>
            <person name="Wang W."/>
            <person name="Chen Q."/>
            <person name="Zhang S."/>
            <person name="Li H."/>
            <person name="Wu J."/>
            <person name="Wang P."/>
            <person name="Li P."/>
            <person name="Shi C."/>
            <person name="Zheng F."/>
            <person name="Jian J."/>
            <person name="Huang B."/>
            <person name="Shan D."/>
            <person name="Shi M."/>
            <person name="Fang C."/>
            <person name="Yue Y."/>
            <person name="Li F."/>
            <person name="Li D."/>
            <person name="Wei S."/>
            <person name="Han B."/>
            <person name="Jiang C."/>
            <person name="Yin Y."/>
            <person name="Xia T."/>
            <person name="Zhang Z."/>
            <person name="Bennetzen J.L."/>
            <person name="Zhao S."/>
            <person name="Wan X."/>
        </authorList>
    </citation>
    <scope>NUCLEOTIDE SEQUENCE [LARGE SCALE GENOMIC DNA]</scope>
    <source>
        <strain evidence="6">cv. Shuchazao</strain>
        <tissue evidence="5">Leaf</tissue>
    </source>
</reference>
<gene>
    <name evidence="5" type="ORF">TEA_014644</name>
</gene>
<comment type="caution">
    <text evidence="5">The sequence shown here is derived from an EMBL/GenBank/DDBJ whole genome shotgun (WGS) entry which is preliminary data.</text>
</comment>
<keyword evidence="3" id="KW-0378">Hydrolase</keyword>
<comment type="similarity">
    <text evidence="1">Belongs to the peptidase S1C family.</text>
</comment>
<dbReference type="PANTHER" id="PTHR43343">
    <property type="entry name" value="PEPTIDASE S12"/>
    <property type="match status" value="1"/>
</dbReference>
<dbReference type="AlphaFoldDB" id="A0A4S4D6X6"/>
<dbReference type="GO" id="GO:0006508">
    <property type="term" value="P:proteolysis"/>
    <property type="evidence" value="ECO:0007669"/>
    <property type="project" value="UniProtKB-KW"/>
</dbReference>
<dbReference type="InterPro" id="IPR043504">
    <property type="entry name" value="Peptidase_S1_PA_chymotrypsin"/>
</dbReference>